<protein>
    <submittedName>
        <fullName evidence="1">Uncharacterized protein</fullName>
    </submittedName>
</protein>
<dbReference type="Proteomes" id="UP001428774">
    <property type="component" value="Unassembled WGS sequence"/>
</dbReference>
<accession>A0AAW9SNQ4</accession>
<sequence length="47" mass="5042">MDMDFIAELLTVTPGWQAQAEAARLWCAMAPAQLARAEAPVARALQG</sequence>
<dbReference type="AlphaFoldDB" id="A0AAW9SNQ4"/>
<keyword evidence="2" id="KW-1185">Reference proteome</keyword>
<dbReference type="RefSeq" id="WP_347167090.1">
    <property type="nucleotide sequence ID" value="NZ_JBDNCH010000002.1"/>
</dbReference>
<evidence type="ECO:0000313" key="1">
    <source>
        <dbReference type="EMBL" id="MEN9062082.1"/>
    </source>
</evidence>
<organism evidence="1 2">
    <name type="scientific">Ponticoccus litoralis</name>
    <dbReference type="NCBI Taxonomy" id="422297"/>
    <lineage>
        <taxon>Bacteria</taxon>
        <taxon>Pseudomonadati</taxon>
        <taxon>Pseudomonadota</taxon>
        <taxon>Alphaproteobacteria</taxon>
        <taxon>Rhodobacterales</taxon>
        <taxon>Roseobacteraceae</taxon>
        <taxon>Ponticoccus</taxon>
    </lineage>
</organism>
<evidence type="ECO:0000313" key="2">
    <source>
        <dbReference type="Proteomes" id="UP001428774"/>
    </source>
</evidence>
<name>A0AAW9SNQ4_9RHOB</name>
<gene>
    <name evidence="1" type="ORF">ABFB10_14855</name>
</gene>
<dbReference type="EMBL" id="JBDNCH010000002">
    <property type="protein sequence ID" value="MEN9062082.1"/>
    <property type="molecule type" value="Genomic_DNA"/>
</dbReference>
<proteinExistence type="predicted"/>
<comment type="caution">
    <text evidence="1">The sequence shown here is derived from an EMBL/GenBank/DDBJ whole genome shotgun (WGS) entry which is preliminary data.</text>
</comment>
<reference evidence="1 2" key="1">
    <citation type="submission" date="2024-05" db="EMBL/GenBank/DDBJ databases">
        <title>Genome sequence of Ponticoccus litoralis KCCM 90028.</title>
        <authorList>
            <person name="Kim J.M."/>
            <person name="Lee J.K."/>
            <person name="Choi B.J."/>
            <person name="Bayburt H."/>
            <person name="Baek J.H."/>
            <person name="Jeon C.O."/>
        </authorList>
    </citation>
    <scope>NUCLEOTIDE SEQUENCE [LARGE SCALE GENOMIC DNA]</scope>
    <source>
        <strain evidence="1 2">KCCM 90028</strain>
    </source>
</reference>